<dbReference type="PANTHER" id="PTHR12277:SF81">
    <property type="entry name" value="PROTEIN ABHD13"/>
    <property type="match status" value="1"/>
</dbReference>
<dbReference type="InterPro" id="IPR022742">
    <property type="entry name" value="Hydrolase_4"/>
</dbReference>
<evidence type="ECO:0000313" key="3">
    <source>
        <dbReference type="Proteomes" id="UP000694924"/>
    </source>
</evidence>
<sequence length="340" mass="38779">MSFRMRLARSRPIKLLGGIAMKRWVFSGAYILFLFLLYWFYSCIFAFCLLCITTIVVLYHREDQLLYHPGSPTHSRSYVPAPSTYNLPYESIYTRSGDGTMLHMFFIPQPEDRAKIAPTLLFLHGNAGNIGHRLHNVVGLYRNIQCNILMLEYRGYGLSQGSPSEEGLYMDARAGIDYLASKPNINTNEIIVFGRSLGGAIAIDLATREENARRIWCLILENTFTSIPDMAAFVGSKFFLYLPLFIYKNKYLSNFKIRSMTVPTLFISGLADTFVPPGMMQELYKNCPSRCKKILPISGGTHNETWCQPGYYENICSFLNELRENPSIPVKSGEWQIDDI</sequence>
<keyword evidence="1" id="KW-1133">Transmembrane helix</keyword>
<reference evidence="4" key="1">
    <citation type="submission" date="2025-08" db="UniProtKB">
        <authorList>
            <consortium name="RefSeq"/>
        </authorList>
    </citation>
    <scope>IDENTIFICATION</scope>
    <source>
        <tissue evidence="4">Whole body</tissue>
    </source>
</reference>
<dbReference type="GO" id="GO:0016787">
    <property type="term" value="F:hydrolase activity"/>
    <property type="evidence" value="ECO:0007669"/>
    <property type="project" value="UniProtKB-KW"/>
</dbReference>
<evidence type="ECO:0000259" key="2">
    <source>
        <dbReference type="Pfam" id="PF12146"/>
    </source>
</evidence>
<dbReference type="Pfam" id="PF12146">
    <property type="entry name" value="Hydrolase_4"/>
    <property type="match status" value="1"/>
</dbReference>
<dbReference type="PANTHER" id="PTHR12277">
    <property type="entry name" value="ALPHA/BETA HYDROLASE DOMAIN-CONTAINING PROTEIN"/>
    <property type="match status" value="1"/>
</dbReference>
<organism evidence="3 4">
    <name type="scientific">Polistes dominula</name>
    <name type="common">European paper wasp</name>
    <name type="synonym">Vespa dominula</name>
    <dbReference type="NCBI Taxonomy" id="743375"/>
    <lineage>
        <taxon>Eukaryota</taxon>
        <taxon>Metazoa</taxon>
        <taxon>Ecdysozoa</taxon>
        <taxon>Arthropoda</taxon>
        <taxon>Hexapoda</taxon>
        <taxon>Insecta</taxon>
        <taxon>Pterygota</taxon>
        <taxon>Neoptera</taxon>
        <taxon>Endopterygota</taxon>
        <taxon>Hymenoptera</taxon>
        <taxon>Apocrita</taxon>
        <taxon>Aculeata</taxon>
        <taxon>Vespoidea</taxon>
        <taxon>Vespidae</taxon>
        <taxon>Polistinae</taxon>
        <taxon>Polistini</taxon>
        <taxon>Polistes</taxon>
    </lineage>
</organism>
<accession>A0ABM1IFK2</accession>
<protein>
    <submittedName>
        <fullName evidence="4">Alpha/beta hydrolase domain-containing protein 13 isoform X1</fullName>
    </submittedName>
</protein>
<dbReference type="Gene3D" id="3.40.50.1820">
    <property type="entry name" value="alpha/beta hydrolase"/>
    <property type="match status" value="1"/>
</dbReference>
<dbReference type="SUPFAM" id="SSF53474">
    <property type="entry name" value="alpha/beta-Hydrolases"/>
    <property type="match status" value="1"/>
</dbReference>
<keyword evidence="1" id="KW-0472">Membrane</keyword>
<gene>
    <name evidence="4" type="primary">LOC107067730</name>
</gene>
<dbReference type="RefSeq" id="XP_015178989.1">
    <property type="nucleotide sequence ID" value="XM_015323503.1"/>
</dbReference>
<dbReference type="GeneID" id="107067730"/>
<proteinExistence type="predicted"/>
<keyword evidence="1" id="KW-0812">Transmembrane</keyword>
<name>A0ABM1IFK2_POLDO</name>
<dbReference type="Proteomes" id="UP000694924">
    <property type="component" value="Unplaced"/>
</dbReference>
<keyword evidence="3" id="KW-1185">Reference proteome</keyword>
<keyword evidence="4" id="KW-0378">Hydrolase</keyword>
<dbReference type="InterPro" id="IPR029058">
    <property type="entry name" value="AB_hydrolase_fold"/>
</dbReference>
<evidence type="ECO:0000256" key="1">
    <source>
        <dbReference type="SAM" id="Phobius"/>
    </source>
</evidence>
<feature type="transmembrane region" description="Helical" evidence="1">
    <location>
        <begin position="39"/>
        <end position="59"/>
    </location>
</feature>
<evidence type="ECO:0000313" key="4">
    <source>
        <dbReference type="RefSeq" id="XP_015178989.1"/>
    </source>
</evidence>
<feature type="domain" description="Serine aminopeptidase S33" evidence="2">
    <location>
        <begin position="119"/>
        <end position="231"/>
    </location>
</feature>